<feature type="transmembrane region" description="Helical" evidence="2">
    <location>
        <begin position="53"/>
        <end position="71"/>
    </location>
</feature>
<keyword evidence="2" id="KW-0812">Transmembrane</keyword>
<dbReference type="Proteomes" id="UP000664164">
    <property type="component" value="Unassembled WGS sequence"/>
</dbReference>
<sequence length="109" mass="11008">MSEKPPDIPQPPPSAPEPHGPPRRPGGSILLGIGVGVVGLFLLFLVGGNLFGPGILVAALVYLVGAIVLAVRPRTSRFGAGLLIAIGVWILIGAGICVSYFAQFGSPGG</sequence>
<feature type="transmembrane region" description="Helical" evidence="2">
    <location>
        <begin position="29"/>
        <end position="47"/>
    </location>
</feature>
<feature type="region of interest" description="Disordered" evidence="1">
    <location>
        <begin position="1"/>
        <end position="25"/>
    </location>
</feature>
<protein>
    <submittedName>
        <fullName evidence="3">Uncharacterized protein</fullName>
    </submittedName>
</protein>
<feature type="transmembrane region" description="Helical" evidence="2">
    <location>
        <begin position="78"/>
        <end position="102"/>
    </location>
</feature>
<keyword evidence="2" id="KW-0472">Membrane</keyword>
<proteinExistence type="predicted"/>
<evidence type="ECO:0000256" key="1">
    <source>
        <dbReference type="SAM" id="MobiDB-lite"/>
    </source>
</evidence>
<gene>
    <name evidence="3" type="ORF">J1902_10050</name>
</gene>
<name>A0A939HJA2_9MICC</name>
<reference evidence="3" key="1">
    <citation type="submission" date="2021-03" db="EMBL/GenBank/DDBJ databases">
        <title>A new species, PO-11, isolated from a karst cave deposit.</title>
        <authorList>
            <person name="Zhaoxiaoyong W."/>
        </authorList>
    </citation>
    <scope>NUCLEOTIDE SEQUENCE</scope>
    <source>
        <strain evidence="3">PO-11</strain>
    </source>
</reference>
<organism evidence="3 4">
    <name type="scientific">Arthrobacter cavernae</name>
    <dbReference type="NCBI Taxonomy" id="2817681"/>
    <lineage>
        <taxon>Bacteria</taxon>
        <taxon>Bacillati</taxon>
        <taxon>Actinomycetota</taxon>
        <taxon>Actinomycetes</taxon>
        <taxon>Micrococcales</taxon>
        <taxon>Micrococcaceae</taxon>
        <taxon>Arthrobacter</taxon>
    </lineage>
</organism>
<dbReference type="AlphaFoldDB" id="A0A939HJA2"/>
<keyword evidence="2" id="KW-1133">Transmembrane helix</keyword>
<dbReference type="EMBL" id="JAFNLL010000021">
    <property type="protein sequence ID" value="MBO1268313.1"/>
    <property type="molecule type" value="Genomic_DNA"/>
</dbReference>
<keyword evidence="4" id="KW-1185">Reference proteome</keyword>
<accession>A0A939HJA2</accession>
<evidence type="ECO:0000313" key="3">
    <source>
        <dbReference type="EMBL" id="MBO1268313.1"/>
    </source>
</evidence>
<comment type="caution">
    <text evidence="3">The sequence shown here is derived from an EMBL/GenBank/DDBJ whole genome shotgun (WGS) entry which is preliminary data.</text>
</comment>
<evidence type="ECO:0000256" key="2">
    <source>
        <dbReference type="SAM" id="Phobius"/>
    </source>
</evidence>
<feature type="compositionally biased region" description="Pro residues" evidence="1">
    <location>
        <begin position="7"/>
        <end position="19"/>
    </location>
</feature>
<evidence type="ECO:0000313" key="4">
    <source>
        <dbReference type="Proteomes" id="UP000664164"/>
    </source>
</evidence>